<evidence type="ECO:0000313" key="4">
    <source>
        <dbReference type="Proteomes" id="UP001208074"/>
    </source>
</evidence>
<keyword evidence="2" id="KW-0732">Signal</keyword>
<dbReference type="SUPFAM" id="SSF53850">
    <property type="entry name" value="Periplasmic binding protein-like II"/>
    <property type="match status" value="1"/>
</dbReference>
<accession>A0AAW5VVI4</accession>
<dbReference type="Proteomes" id="UP001208074">
    <property type="component" value="Unassembled WGS sequence"/>
</dbReference>
<evidence type="ECO:0000256" key="2">
    <source>
        <dbReference type="SAM" id="SignalP"/>
    </source>
</evidence>
<dbReference type="Gene3D" id="3.40.190.10">
    <property type="entry name" value="Periplasmic binding protein-like II"/>
    <property type="match status" value="1"/>
</dbReference>
<dbReference type="CDD" id="cd13578">
    <property type="entry name" value="PBP2_Bug27"/>
    <property type="match status" value="1"/>
</dbReference>
<dbReference type="RefSeq" id="WP_266140696.1">
    <property type="nucleotide sequence ID" value="NZ_JAPKNB010000006.1"/>
</dbReference>
<dbReference type="Pfam" id="PF03401">
    <property type="entry name" value="TctC"/>
    <property type="match status" value="1"/>
</dbReference>
<dbReference type="AlphaFoldDB" id="A0AAW5VVI4"/>
<evidence type="ECO:0000256" key="1">
    <source>
        <dbReference type="ARBA" id="ARBA00006987"/>
    </source>
</evidence>
<comment type="similarity">
    <text evidence="1">Belongs to the UPF0065 (bug) family.</text>
</comment>
<dbReference type="PANTHER" id="PTHR42928">
    <property type="entry name" value="TRICARBOXYLATE-BINDING PROTEIN"/>
    <property type="match status" value="1"/>
</dbReference>
<feature type="signal peptide" evidence="2">
    <location>
        <begin position="1"/>
        <end position="27"/>
    </location>
</feature>
<feature type="chain" id="PRO_5043666724" evidence="2">
    <location>
        <begin position="28"/>
        <end position="332"/>
    </location>
</feature>
<reference evidence="3" key="1">
    <citation type="submission" date="2022-11" db="EMBL/GenBank/DDBJ databases">
        <title>Biodiversity and phylogenetic relationships of bacteria.</title>
        <authorList>
            <person name="Machado R.A.R."/>
            <person name="Bhat A."/>
            <person name="Loulou A."/>
            <person name="Kallel S."/>
        </authorList>
    </citation>
    <scope>NUCLEOTIDE SEQUENCE</scope>
    <source>
        <strain evidence="3">DSM 16503</strain>
    </source>
</reference>
<dbReference type="Gene3D" id="3.40.190.150">
    <property type="entry name" value="Bordetella uptake gene, domain 1"/>
    <property type="match status" value="1"/>
</dbReference>
<dbReference type="EMBL" id="JAPKNB010000006">
    <property type="protein sequence ID" value="MCX5565686.1"/>
    <property type="molecule type" value="Genomic_DNA"/>
</dbReference>
<dbReference type="PANTHER" id="PTHR42928:SF5">
    <property type="entry name" value="BLR1237 PROTEIN"/>
    <property type="match status" value="1"/>
</dbReference>
<organism evidence="3 4">
    <name type="scientific">Alcaligenes phenolicus</name>
    <dbReference type="NCBI Taxonomy" id="232846"/>
    <lineage>
        <taxon>Bacteria</taxon>
        <taxon>Pseudomonadati</taxon>
        <taxon>Pseudomonadota</taxon>
        <taxon>Betaproteobacteria</taxon>
        <taxon>Burkholderiales</taxon>
        <taxon>Alcaligenaceae</taxon>
        <taxon>Alcaligenes</taxon>
    </lineage>
</organism>
<dbReference type="PIRSF" id="PIRSF017082">
    <property type="entry name" value="YflP"/>
    <property type="match status" value="1"/>
</dbReference>
<protein>
    <submittedName>
        <fullName evidence="3">Tripartite tricarboxylate transporter substrate binding protein</fullName>
    </submittedName>
</protein>
<comment type="caution">
    <text evidence="3">The sequence shown here is derived from an EMBL/GenBank/DDBJ whole genome shotgun (WGS) entry which is preliminary data.</text>
</comment>
<dbReference type="InterPro" id="IPR005064">
    <property type="entry name" value="BUG"/>
</dbReference>
<gene>
    <name evidence="3" type="ORF">OSH02_09950</name>
</gene>
<name>A0AAW5VVI4_9BURK</name>
<dbReference type="InterPro" id="IPR042100">
    <property type="entry name" value="Bug_dom1"/>
</dbReference>
<sequence>MKKSTLLATLGVATTLLYSASIPLAHANDPAAGYPSKPITLIVPFPAANVSDMVSRMVAEEAGKVLGQPVIVENRVGGSGAIGLSAAARSAADGYTWVIGTGGNMITAPLIQKNQNFDVEKDFRAISMLAPLPMLIVVRPDYEVSNMEDLVKLAQSKPGEVDYGSLGVGSFPHLAGELLKTHAQVDLLHVPYKGSSQALTDLMGGRVDIMFDTVPPAMTQIRAGKLKALAITSANESVVAPGIPPVSASSGLESYESLSWTGMFVPAGTPDAIVEKINAVVLTALNNQAIKERFLEIGVELKGTSPQEFDEFVKSERKKWTEIAANAGLEAH</sequence>
<evidence type="ECO:0000313" key="3">
    <source>
        <dbReference type="EMBL" id="MCX5565686.1"/>
    </source>
</evidence>
<proteinExistence type="inferred from homology"/>